<dbReference type="PROSITE" id="PS50089">
    <property type="entry name" value="ZF_RING_2"/>
    <property type="match status" value="1"/>
</dbReference>
<keyword evidence="1" id="KW-0863">Zinc-finger</keyword>
<dbReference type="InterPro" id="IPR001841">
    <property type="entry name" value="Znf_RING"/>
</dbReference>
<proteinExistence type="predicted"/>
<dbReference type="Gene3D" id="3.30.40.10">
    <property type="entry name" value="Zinc/RING finger domain, C3HC4 (zinc finger)"/>
    <property type="match status" value="1"/>
</dbReference>
<keyword evidence="1" id="KW-0862">Zinc</keyword>
<evidence type="ECO:0000256" key="2">
    <source>
        <dbReference type="SAM" id="MobiDB-lite"/>
    </source>
</evidence>
<accession>A0A7S1AEH7</accession>
<organism evidence="4">
    <name type="scientific">Noctiluca scintillans</name>
    <name type="common">Sea sparkle</name>
    <name type="synonym">Red tide dinoflagellate</name>
    <dbReference type="NCBI Taxonomy" id="2966"/>
    <lineage>
        <taxon>Eukaryota</taxon>
        <taxon>Sar</taxon>
        <taxon>Alveolata</taxon>
        <taxon>Dinophyceae</taxon>
        <taxon>Noctilucales</taxon>
        <taxon>Noctilucaceae</taxon>
        <taxon>Noctiluca</taxon>
    </lineage>
</organism>
<feature type="region of interest" description="Disordered" evidence="2">
    <location>
        <begin position="36"/>
        <end position="78"/>
    </location>
</feature>
<dbReference type="SMART" id="SM00184">
    <property type="entry name" value="RING"/>
    <property type="match status" value="1"/>
</dbReference>
<evidence type="ECO:0000256" key="1">
    <source>
        <dbReference type="PROSITE-ProRule" id="PRU00175"/>
    </source>
</evidence>
<dbReference type="PANTHER" id="PTHR14879">
    <property type="entry name" value="CASPASE REGULATOR, RING FINGER DOMAIN-CONTAINING"/>
    <property type="match status" value="1"/>
</dbReference>
<evidence type="ECO:0000259" key="3">
    <source>
        <dbReference type="PROSITE" id="PS50089"/>
    </source>
</evidence>
<dbReference type="SUPFAM" id="SSF57850">
    <property type="entry name" value="RING/U-box"/>
    <property type="match status" value="1"/>
</dbReference>
<dbReference type="InterPro" id="IPR013083">
    <property type="entry name" value="Znf_RING/FYVE/PHD"/>
</dbReference>
<feature type="domain" description="RING-type" evidence="3">
    <location>
        <begin position="130"/>
        <end position="165"/>
    </location>
</feature>
<dbReference type="Pfam" id="PF13920">
    <property type="entry name" value="zf-C3HC4_3"/>
    <property type="match status" value="1"/>
</dbReference>
<dbReference type="EMBL" id="HBFQ01036679">
    <property type="protein sequence ID" value="CAD8851517.1"/>
    <property type="molecule type" value="Transcribed_RNA"/>
</dbReference>
<dbReference type="AlphaFoldDB" id="A0A7S1AEH7"/>
<dbReference type="GO" id="GO:0008270">
    <property type="term" value="F:zinc ion binding"/>
    <property type="evidence" value="ECO:0007669"/>
    <property type="project" value="UniProtKB-KW"/>
</dbReference>
<name>A0A7S1AEH7_NOCSC</name>
<reference evidence="4" key="1">
    <citation type="submission" date="2021-01" db="EMBL/GenBank/DDBJ databases">
        <authorList>
            <person name="Corre E."/>
            <person name="Pelletier E."/>
            <person name="Niang G."/>
            <person name="Scheremetjew M."/>
            <person name="Finn R."/>
            <person name="Kale V."/>
            <person name="Holt S."/>
            <person name="Cochrane G."/>
            <person name="Meng A."/>
            <person name="Brown T."/>
            <person name="Cohen L."/>
        </authorList>
    </citation>
    <scope>NUCLEOTIDE SEQUENCE</scope>
</reference>
<dbReference type="PANTHER" id="PTHR14879:SF5">
    <property type="entry name" value="RING-TYPE DOMAIN-CONTAINING PROTEIN"/>
    <property type="match status" value="1"/>
</dbReference>
<dbReference type="InterPro" id="IPR051728">
    <property type="entry name" value="RING-FYVE_E3_ubiquitin-ligase"/>
</dbReference>
<keyword evidence="1" id="KW-0479">Metal-binding</keyword>
<protein>
    <recommendedName>
        <fullName evidence="3">RING-type domain-containing protein</fullName>
    </recommendedName>
</protein>
<sequence length="186" mass="20596">MAMSALLQALRCPTMQSRRSNSAVAVTSLDSLETGMNQRCSLPGLPTLRRSSRSRRPSSARPTSSDSRSLPRSNVAWLNEDGVREAPVRRGNRGLSTTQVLPNVTAPMFQRHVEKRSTAETESADEDDMCVICFERPGGVQLQPCGHDPFCRVCARQVRKCPLCRASMTSWQDGRTLCIFGTPIWV</sequence>
<gene>
    <name evidence="4" type="ORF">NSCI0253_LOCUS25867</name>
</gene>
<feature type="compositionally biased region" description="Low complexity" evidence="2">
    <location>
        <begin position="59"/>
        <end position="70"/>
    </location>
</feature>
<evidence type="ECO:0000313" key="4">
    <source>
        <dbReference type="EMBL" id="CAD8851517.1"/>
    </source>
</evidence>